<keyword evidence="4" id="KW-1185">Reference proteome</keyword>
<feature type="compositionally biased region" description="Polar residues" evidence="1">
    <location>
        <begin position="86"/>
        <end position="95"/>
    </location>
</feature>
<feature type="region of interest" description="Disordered" evidence="1">
    <location>
        <begin position="1"/>
        <end position="45"/>
    </location>
</feature>
<protein>
    <recommendedName>
        <fullName evidence="2">Transcriptional regulator SutA RNAP-binding domain-containing protein</fullName>
    </recommendedName>
</protein>
<evidence type="ECO:0000313" key="4">
    <source>
        <dbReference type="Proteomes" id="UP001065322"/>
    </source>
</evidence>
<name>A0ABY6AFI5_9GAMM</name>
<reference evidence="4" key="1">
    <citation type="submission" date="2020-06" db="EMBL/GenBank/DDBJ databases">
        <title>Thalassolituus marinus alknpb1M-1, a hydrocarbon-degrading bacterium isolated from the deep-sea overlying water using an in-situ strategy from the South China Sea basin.</title>
        <authorList>
            <person name="Dong C."/>
            <person name="Chen Y."/>
            <person name="Shao Z."/>
        </authorList>
    </citation>
    <scope>NUCLEOTIDE SEQUENCE [LARGE SCALE GENOMIC DNA]</scope>
    <source>
        <strain evidence="4">alknpb1M-1</strain>
    </source>
</reference>
<feature type="compositionally biased region" description="Low complexity" evidence="1">
    <location>
        <begin position="36"/>
        <end position="45"/>
    </location>
</feature>
<dbReference type="EMBL" id="CP054475">
    <property type="protein sequence ID" value="UXD89475.1"/>
    <property type="molecule type" value="Genomic_DNA"/>
</dbReference>
<dbReference type="Proteomes" id="UP001065322">
    <property type="component" value="Chromosome"/>
</dbReference>
<feature type="domain" description="Transcriptional regulator SutA RNAP-binding" evidence="2">
    <location>
        <begin position="48"/>
        <end position="82"/>
    </location>
</feature>
<dbReference type="Pfam" id="PF20661">
    <property type="entry name" value="SutA-RBD"/>
    <property type="match status" value="1"/>
</dbReference>
<evidence type="ECO:0000313" key="3">
    <source>
        <dbReference type="EMBL" id="UXD89475.1"/>
    </source>
</evidence>
<dbReference type="InterPro" id="IPR049191">
    <property type="entry name" value="SutA_RBD"/>
</dbReference>
<gene>
    <name evidence="3" type="ORF">HUF19_17100</name>
</gene>
<sequence>MQDENMEDDDELEASADDDSSDDSDSDSDNNDNEDLAAAAASAHSSLAARNKVRESMAAEIEAFLARGGQIQQVDDNVMADPPRKPQSSYGSRPI</sequence>
<accession>A0ABY6AFI5</accession>
<evidence type="ECO:0000256" key="1">
    <source>
        <dbReference type="SAM" id="MobiDB-lite"/>
    </source>
</evidence>
<feature type="compositionally biased region" description="Acidic residues" evidence="1">
    <location>
        <begin position="1"/>
        <end position="35"/>
    </location>
</feature>
<proteinExistence type="predicted"/>
<evidence type="ECO:0000259" key="2">
    <source>
        <dbReference type="Pfam" id="PF20661"/>
    </source>
</evidence>
<organism evidence="3 4">
    <name type="scientific">Thalassolituus hydrocarboniclasticus</name>
    <dbReference type="NCBI Taxonomy" id="2742796"/>
    <lineage>
        <taxon>Bacteria</taxon>
        <taxon>Pseudomonadati</taxon>
        <taxon>Pseudomonadota</taxon>
        <taxon>Gammaproteobacteria</taxon>
        <taxon>Oceanospirillales</taxon>
        <taxon>Oceanospirillaceae</taxon>
        <taxon>Thalassolituus</taxon>
    </lineage>
</organism>
<feature type="region of interest" description="Disordered" evidence="1">
    <location>
        <begin position="68"/>
        <end position="95"/>
    </location>
</feature>